<dbReference type="EMBL" id="AP017632">
    <property type="protein sequence ID" value="BBI22089.1"/>
    <property type="molecule type" value="Genomic_DNA"/>
</dbReference>
<evidence type="ECO:0008006" key="3">
    <source>
        <dbReference type="Google" id="ProtNLM"/>
    </source>
</evidence>
<dbReference type="GO" id="GO:0019867">
    <property type="term" value="C:outer membrane"/>
    <property type="evidence" value="ECO:0007669"/>
    <property type="project" value="InterPro"/>
</dbReference>
<organism evidence="1 2">
    <name type="scientific">Helicobacter pylori</name>
    <name type="common">Campylobacter pylori</name>
    <dbReference type="NCBI Taxonomy" id="210"/>
    <lineage>
        <taxon>Bacteria</taxon>
        <taxon>Pseudomonadati</taxon>
        <taxon>Campylobacterota</taxon>
        <taxon>Epsilonproteobacteria</taxon>
        <taxon>Campylobacterales</taxon>
        <taxon>Helicobacteraceae</taxon>
        <taxon>Helicobacter</taxon>
    </lineage>
</organism>
<dbReference type="InterPro" id="IPR007485">
    <property type="entry name" value="LPS_assembly_LptE"/>
</dbReference>
<dbReference type="AlphaFoldDB" id="A0AAD1DAB6"/>
<accession>A0AAD1DAB6</accession>
<dbReference type="GO" id="GO:0043165">
    <property type="term" value="P:Gram-negative-bacterium-type cell outer membrane assembly"/>
    <property type="evidence" value="ECO:0007669"/>
    <property type="project" value="InterPro"/>
</dbReference>
<evidence type="ECO:0000313" key="2">
    <source>
        <dbReference type="Proteomes" id="UP000289281"/>
    </source>
</evidence>
<sequence length="189" mass="21697">MRALKKKFMCLISLLILLSHEGFTFFILLLLFKGCGYKPIAAYAQNALGDSIYVKLIVNLPNPENSVEFKDLMNRLVVQRFQSRLASEKDADSIIIIEITNVTDTSITQNKEGFTTFYRATVSVNYTYDNKRGAQKTFQNSGYYNYAVNLQDPLNTYQNRYYAINQAVEQTLTKFVAQIAYEGKFNNEK</sequence>
<proteinExistence type="predicted"/>
<gene>
    <name evidence="1" type="ORF">HPATCC43504_00154</name>
</gene>
<dbReference type="Proteomes" id="UP000289281">
    <property type="component" value="Chromosome"/>
</dbReference>
<reference evidence="1 2" key="1">
    <citation type="submission" date="2016-08" db="EMBL/GenBank/DDBJ databases">
        <title>Whole genome shotgun sequence of Helicobacter pylori strain ATCC43504.</title>
        <authorList>
            <person name="Mimuro H."/>
            <person name="Ogura Y."/>
            <person name="Katsura K."/>
            <person name="Hayashi T."/>
        </authorList>
    </citation>
    <scope>NUCLEOTIDE SEQUENCE [LARGE SCALE GENOMIC DNA]</scope>
    <source>
        <strain evidence="2">ATCC 43504</strain>
    </source>
</reference>
<dbReference type="Pfam" id="PF04390">
    <property type="entry name" value="LptE"/>
    <property type="match status" value="1"/>
</dbReference>
<protein>
    <recommendedName>
        <fullName evidence="3">Lipoprotein</fullName>
    </recommendedName>
</protein>
<evidence type="ECO:0000313" key="1">
    <source>
        <dbReference type="EMBL" id="BBI22089.1"/>
    </source>
</evidence>
<name>A0AAD1DAB6_HELPX</name>